<dbReference type="HOGENOM" id="CLU_3166753_0_0_3"/>
<keyword evidence="2" id="KW-1185">Reference proteome</keyword>
<reference evidence="1 2" key="1">
    <citation type="submission" date="2008-07" db="EMBL/GenBank/DDBJ databases">
        <authorList>
            <person name="Tandeau de Marsac N."/>
            <person name="Ferriera S."/>
            <person name="Johnson J."/>
            <person name="Kravitz S."/>
            <person name="Beeson K."/>
            <person name="Sutton G."/>
            <person name="Rogers Y.-H."/>
            <person name="Friedman R."/>
            <person name="Frazier M."/>
            <person name="Venter J.C."/>
        </authorList>
    </citation>
    <scope>NUCLEOTIDE SEQUENCE [LARGE SCALE GENOMIC DNA]</scope>
    <source>
        <strain evidence="1 2">PCC 7420</strain>
    </source>
</reference>
<evidence type="ECO:0000313" key="2">
    <source>
        <dbReference type="Proteomes" id="UP000003835"/>
    </source>
</evidence>
<sequence length="47" mass="5261">MQTHPFINPSQACPSPATPRFSIYQFYQSIAELTPEAFLAKLNPPIP</sequence>
<accession>B4VVF7</accession>
<protein>
    <submittedName>
        <fullName evidence="1">Uncharacterized protein</fullName>
    </submittedName>
</protein>
<proteinExistence type="predicted"/>
<name>B4VVF7_9CYAN</name>
<dbReference type="EMBL" id="DS989854">
    <property type="protein sequence ID" value="EDX74260.1"/>
    <property type="molecule type" value="Genomic_DNA"/>
</dbReference>
<dbReference type="Proteomes" id="UP000003835">
    <property type="component" value="Unassembled WGS sequence"/>
</dbReference>
<organism evidence="1 2">
    <name type="scientific">Coleofasciculus chthonoplastes PCC 7420</name>
    <dbReference type="NCBI Taxonomy" id="118168"/>
    <lineage>
        <taxon>Bacteria</taxon>
        <taxon>Bacillati</taxon>
        <taxon>Cyanobacteriota</taxon>
        <taxon>Cyanophyceae</taxon>
        <taxon>Coleofasciculales</taxon>
        <taxon>Coleofasciculaceae</taxon>
        <taxon>Coleofasciculus</taxon>
    </lineage>
</organism>
<evidence type="ECO:0000313" key="1">
    <source>
        <dbReference type="EMBL" id="EDX74260.1"/>
    </source>
</evidence>
<gene>
    <name evidence="1" type="ORF">MC7420_4245</name>
</gene>
<dbReference type="AlphaFoldDB" id="B4VVF7"/>